<reference evidence="1" key="1">
    <citation type="submission" date="2016-03" db="EMBL/GenBank/DDBJ databases">
        <title>Mechanisms controlling the formation of the plant cell surface in tip-growing cells are functionally conserved among land plants.</title>
        <authorList>
            <person name="Honkanen S."/>
            <person name="Jones V.A."/>
            <person name="Morieri G."/>
            <person name="Champion C."/>
            <person name="Hetherington A.J."/>
            <person name="Kelly S."/>
            <person name="Saint-Marcoux D."/>
            <person name="Proust H."/>
            <person name="Prescott H."/>
            <person name="Dolan L."/>
        </authorList>
    </citation>
    <scope>NUCLEOTIDE SEQUENCE [LARGE SCALE GENOMIC DNA]</scope>
    <source>
        <tissue evidence="1">Whole gametophyte</tissue>
    </source>
</reference>
<keyword evidence="2" id="KW-1185">Reference proteome</keyword>
<dbReference type="Proteomes" id="UP000077202">
    <property type="component" value="Unassembled WGS sequence"/>
</dbReference>
<accession>A0A176WCX6</accession>
<evidence type="ECO:0000313" key="1">
    <source>
        <dbReference type="EMBL" id="OAE31040.1"/>
    </source>
</evidence>
<name>A0A176WCX6_MARPO</name>
<proteinExistence type="predicted"/>
<evidence type="ECO:0000313" key="2">
    <source>
        <dbReference type="Proteomes" id="UP000077202"/>
    </source>
</evidence>
<protein>
    <submittedName>
        <fullName evidence="1">Uncharacterized protein</fullName>
    </submittedName>
</protein>
<dbReference type="AlphaFoldDB" id="A0A176WCX6"/>
<sequence length="95" mass="10587">MGVHRIDLPKRYKVSSKTRASASHLKEKHGKLEEINCKDLTFAFPTGISFQGYAEFPNLEEANHLLASSSTVKAWIMEAYAAQKDEMLALLHAAP</sequence>
<comment type="caution">
    <text evidence="1">The sequence shown here is derived from an EMBL/GenBank/DDBJ whole genome shotgun (WGS) entry which is preliminary data.</text>
</comment>
<gene>
    <name evidence="1" type="ORF">AXG93_1502s1420</name>
</gene>
<organism evidence="1 2">
    <name type="scientific">Marchantia polymorpha subsp. ruderalis</name>
    <dbReference type="NCBI Taxonomy" id="1480154"/>
    <lineage>
        <taxon>Eukaryota</taxon>
        <taxon>Viridiplantae</taxon>
        <taxon>Streptophyta</taxon>
        <taxon>Embryophyta</taxon>
        <taxon>Marchantiophyta</taxon>
        <taxon>Marchantiopsida</taxon>
        <taxon>Marchantiidae</taxon>
        <taxon>Marchantiales</taxon>
        <taxon>Marchantiaceae</taxon>
        <taxon>Marchantia</taxon>
    </lineage>
</organism>
<dbReference type="EMBL" id="LVLJ01001188">
    <property type="protein sequence ID" value="OAE31040.1"/>
    <property type="molecule type" value="Genomic_DNA"/>
</dbReference>